<gene>
    <name evidence="1" type="ORF">ASN18_1011</name>
</gene>
<sequence>MEKQHVPLKEVRELAIKFTPQEIETCINQQLQDGVNECRMGTSTDHVINELSKAEFVRSKMEAGTSLTDAMRELAKSVRRVQSGFNEEGQPGA</sequence>
<evidence type="ECO:0000313" key="2">
    <source>
        <dbReference type="Proteomes" id="UP000060487"/>
    </source>
</evidence>
<accession>A0ABR5SGY7</accession>
<dbReference type="EMBL" id="LNQR01000034">
    <property type="protein sequence ID" value="KWT90927.1"/>
    <property type="molecule type" value="Genomic_DNA"/>
</dbReference>
<dbReference type="RefSeq" id="WP_085051661.1">
    <property type="nucleotide sequence ID" value="NZ_LNQR01000034.1"/>
</dbReference>
<keyword evidence="2" id="KW-1185">Reference proteome</keyword>
<proteinExistence type="predicted"/>
<evidence type="ECO:0000313" key="1">
    <source>
        <dbReference type="EMBL" id="KWT90927.1"/>
    </source>
</evidence>
<name>A0ABR5SGY7_9BACT</name>
<reference evidence="1 2" key="1">
    <citation type="submission" date="2015-11" db="EMBL/GenBank/DDBJ databases">
        <authorList>
            <person name="Lin W."/>
        </authorList>
    </citation>
    <scope>NUCLEOTIDE SEQUENCE [LARGE SCALE GENOMIC DNA]</scope>
    <source>
        <strain evidence="1 2">HCH-1</strain>
    </source>
</reference>
<comment type="caution">
    <text evidence="1">The sequence shown here is derived from an EMBL/GenBank/DDBJ whole genome shotgun (WGS) entry which is preliminary data.</text>
</comment>
<dbReference type="Proteomes" id="UP000060487">
    <property type="component" value="Unassembled WGS sequence"/>
</dbReference>
<protein>
    <submittedName>
        <fullName evidence="1">Uncharacterized protein</fullName>
    </submittedName>
</protein>
<organism evidence="1 2">
    <name type="scientific">Candidatus Magnetominusculus xianensis</name>
    <dbReference type="NCBI Taxonomy" id="1748249"/>
    <lineage>
        <taxon>Bacteria</taxon>
        <taxon>Pseudomonadati</taxon>
        <taxon>Nitrospirota</taxon>
        <taxon>Nitrospiria</taxon>
        <taxon>Nitrospirales</taxon>
        <taxon>Nitrospiraceae</taxon>
        <taxon>Candidatus Magnetominusculus</taxon>
    </lineage>
</organism>